<dbReference type="SUPFAM" id="SSF52374">
    <property type="entry name" value="Nucleotidylyl transferase"/>
    <property type="match status" value="1"/>
</dbReference>
<sequence>MAVIVESLEQAEAAGPLHLALGMFDGVHLGHQAVIESAVHSARRTGGQAGVLTFDPHPSTLFRPSNPTRLLQTRGVKEHLLRERGVELIIFQRFTAEFAGVESAQFPLMLRSHLPTLRSLHIGENFRFGRGRQGNVSALIEACQPLNIGVFSVERIKHNGEPISSTRIRESLAEGSLEEVNELLGYTYFSLGPVIPGRQLGRTLGFPTLNVRWSPESRPRLGVYAVRVRRDTPNSMWENAVANFGLRPTVENAVVEPLLEIHALCDTKLSTGDQLIIEWMQFLRPEQKFESLDALKEQIAQDKAVAIKLLA</sequence>
<dbReference type="GO" id="GO:0005524">
    <property type="term" value="F:ATP binding"/>
    <property type="evidence" value="ECO:0007669"/>
    <property type="project" value="UniProtKB-UniRule"/>
</dbReference>
<evidence type="ECO:0000256" key="10">
    <source>
        <dbReference type="ARBA" id="ARBA00022827"/>
    </source>
</evidence>
<keyword evidence="9 15" id="KW-0418">Kinase</keyword>
<gene>
    <name evidence="17" type="ORF">GCM10007047_28010</name>
</gene>
<comment type="caution">
    <text evidence="17">The sequence shown here is derived from an EMBL/GenBank/DDBJ whole genome shotgun (WGS) entry which is preliminary data.</text>
</comment>
<organism evidence="17 18">
    <name type="scientific">Cerasicoccus arenae</name>
    <dbReference type="NCBI Taxonomy" id="424488"/>
    <lineage>
        <taxon>Bacteria</taxon>
        <taxon>Pseudomonadati</taxon>
        <taxon>Verrucomicrobiota</taxon>
        <taxon>Opitutia</taxon>
        <taxon>Puniceicoccales</taxon>
        <taxon>Cerasicoccaceae</taxon>
        <taxon>Cerasicoccus</taxon>
    </lineage>
</organism>
<evidence type="ECO:0000313" key="17">
    <source>
        <dbReference type="EMBL" id="GHC09131.1"/>
    </source>
</evidence>
<dbReference type="GO" id="GO:0003919">
    <property type="term" value="F:FMN adenylyltransferase activity"/>
    <property type="evidence" value="ECO:0007669"/>
    <property type="project" value="UniProtKB-UniRule"/>
</dbReference>
<keyword evidence="8 15" id="KW-0547">Nucleotide-binding</keyword>
<dbReference type="Proteomes" id="UP000642829">
    <property type="component" value="Unassembled WGS sequence"/>
</dbReference>
<dbReference type="EC" id="2.7.1.26" evidence="15"/>
<dbReference type="InterPro" id="IPR015864">
    <property type="entry name" value="FAD_synthase"/>
</dbReference>
<evidence type="ECO:0000259" key="16">
    <source>
        <dbReference type="SMART" id="SM00904"/>
    </source>
</evidence>
<keyword evidence="7 15" id="KW-0548">Nucleotidyltransferase</keyword>
<evidence type="ECO:0000256" key="8">
    <source>
        <dbReference type="ARBA" id="ARBA00022741"/>
    </source>
</evidence>
<dbReference type="SUPFAM" id="SSF82114">
    <property type="entry name" value="Riboflavin kinase-like"/>
    <property type="match status" value="1"/>
</dbReference>
<accession>A0A8J3GFX1</accession>
<reference evidence="17" key="2">
    <citation type="submission" date="2020-09" db="EMBL/GenBank/DDBJ databases">
        <authorList>
            <person name="Sun Q."/>
            <person name="Kim S."/>
        </authorList>
    </citation>
    <scope>NUCLEOTIDE SEQUENCE</scope>
    <source>
        <strain evidence="17">KCTC 12870</strain>
    </source>
</reference>
<comment type="function">
    <text evidence="1">Catalyzes the phosphorylation of riboflavin to FMN followed by the adenylation of FMN to FAD.</text>
</comment>
<dbReference type="SMART" id="SM00904">
    <property type="entry name" value="Flavokinase"/>
    <property type="match status" value="1"/>
</dbReference>
<dbReference type="FunFam" id="3.40.50.620:FF:000021">
    <property type="entry name" value="Riboflavin biosynthesis protein"/>
    <property type="match status" value="1"/>
</dbReference>
<dbReference type="PIRSF" id="PIRSF004491">
    <property type="entry name" value="FAD_Synth"/>
    <property type="match status" value="1"/>
</dbReference>
<evidence type="ECO:0000256" key="1">
    <source>
        <dbReference type="ARBA" id="ARBA00002121"/>
    </source>
</evidence>
<dbReference type="InterPro" id="IPR015865">
    <property type="entry name" value="Riboflavin_kinase_bac/euk"/>
</dbReference>
<comment type="similarity">
    <text evidence="15">Belongs to the ribF family.</text>
</comment>
<protein>
    <recommendedName>
        <fullName evidence="15">Riboflavin biosynthesis protein</fullName>
    </recommendedName>
    <domain>
        <recommendedName>
            <fullName evidence="15">Riboflavin kinase</fullName>
            <ecNumber evidence="15">2.7.1.26</ecNumber>
        </recommendedName>
        <alternativeName>
            <fullName evidence="15">Flavokinase</fullName>
        </alternativeName>
    </domain>
    <domain>
        <recommendedName>
            <fullName evidence="15">FMN adenylyltransferase</fullName>
            <ecNumber evidence="15">2.7.7.2</ecNumber>
        </recommendedName>
        <alternativeName>
            <fullName evidence="15">FAD pyrophosphorylase</fullName>
        </alternativeName>
        <alternativeName>
            <fullName evidence="15">FAD synthase</fullName>
        </alternativeName>
    </domain>
</protein>
<evidence type="ECO:0000256" key="13">
    <source>
        <dbReference type="ARBA" id="ARBA00047880"/>
    </source>
</evidence>
<keyword evidence="11 15" id="KW-0067">ATP-binding</keyword>
<dbReference type="InterPro" id="IPR014729">
    <property type="entry name" value="Rossmann-like_a/b/a_fold"/>
</dbReference>
<dbReference type="PANTHER" id="PTHR22749:SF6">
    <property type="entry name" value="RIBOFLAVIN KINASE"/>
    <property type="match status" value="1"/>
</dbReference>
<evidence type="ECO:0000256" key="4">
    <source>
        <dbReference type="ARBA" id="ARBA00022630"/>
    </source>
</evidence>
<feature type="domain" description="Riboflavin kinase" evidence="16">
    <location>
        <begin position="183"/>
        <end position="311"/>
    </location>
</feature>
<keyword evidence="18" id="KW-1185">Reference proteome</keyword>
<evidence type="ECO:0000256" key="15">
    <source>
        <dbReference type="PIRNR" id="PIRNR004491"/>
    </source>
</evidence>
<dbReference type="InterPro" id="IPR002606">
    <property type="entry name" value="Riboflavin_kinase_bac"/>
</dbReference>
<dbReference type="NCBIfam" id="TIGR00083">
    <property type="entry name" value="ribF"/>
    <property type="match status" value="1"/>
</dbReference>
<keyword evidence="4 15" id="KW-0285">Flavoprotein</keyword>
<dbReference type="UniPathway" id="UPA00277">
    <property type="reaction ID" value="UER00407"/>
</dbReference>
<dbReference type="RefSeq" id="WP_229792128.1">
    <property type="nucleotide sequence ID" value="NZ_BMXG01000020.1"/>
</dbReference>
<evidence type="ECO:0000256" key="6">
    <source>
        <dbReference type="ARBA" id="ARBA00022679"/>
    </source>
</evidence>
<keyword evidence="12" id="KW-0511">Multifunctional enzyme</keyword>
<comment type="catalytic activity">
    <reaction evidence="13 15">
        <text>riboflavin + ATP = FMN + ADP + H(+)</text>
        <dbReference type="Rhea" id="RHEA:14357"/>
        <dbReference type="ChEBI" id="CHEBI:15378"/>
        <dbReference type="ChEBI" id="CHEBI:30616"/>
        <dbReference type="ChEBI" id="CHEBI:57986"/>
        <dbReference type="ChEBI" id="CHEBI:58210"/>
        <dbReference type="ChEBI" id="CHEBI:456216"/>
        <dbReference type="EC" id="2.7.1.26"/>
    </reaction>
</comment>
<evidence type="ECO:0000256" key="12">
    <source>
        <dbReference type="ARBA" id="ARBA00023268"/>
    </source>
</evidence>
<dbReference type="EC" id="2.7.7.2" evidence="15"/>
<evidence type="ECO:0000256" key="5">
    <source>
        <dbReference type="ARBA" id="ARBA00022643"/>
    </source>
</evidence>
<evidence type="ECO:0000256" key="9">
    <source>
        <dbReference type="ARBA" id="ARBA00022777"/>
    </source>
</evidence>
<dbReference type="GO" id="GO:0009231">
    <property type="term" value="P:riboflavin biosynthetic process"/>
    <property type="evidence" value="ECO:0007669"/>
    <property type="project" value="InterPro"/>
</dbReference>
<comment type="catalytic activity">
    <reaction evidence="14 15">
        <text>FMN + ATP + H(+) = FAD + diphosphate</text>
        <dbReference type="Rhea" id="RHEA:17237"/>
        <dbReference type="ChEBI" id="CHEBI:15378"/>
        <dbReference type="ChEBI" id="CHEBI:30616"/>
        <dbReference type="ChEBI" id="CHEBI:33019"/>
        <dbReference type="ChEBI" id="CHEBI:57692"/>
        <dbReference type="ChEBI" id="CHEBI:58210"/>
        <dbReference type="EC" id="2.7.7.2"/>
    </reaction>
</comment>
<dbReference type="GO" id="GO:0008531">
    <property type="term" value="F:riboflavin kinase activity"/>
    <property type="evidence" value="ECO:0007669"/>
    <property type="project" value="UniProtKB-UniRule"/>
</dbReference>
<dbReference type="GO" id="GO:0009398">
    <property type="term" value="P:FMN biosynthetic process"/>
    <property type="evidence" value="ECO:0007669"/>
    <property type="project" value="UniProtKB-UniRule"/>
</dbReference>
<comment type="pathway">
    <text evidence="3 15">Cofactor biosynthesis; FMN biosynthesis; FMN from riboflavin (ATP route): step 1/1.</text>
</comment>
<name>A0A8J3GFX1_9BACT</name>
<dbReference type="Gene3D" id="3.40.50.620">
    <property type="entry name" value="HUPs"/>
    <property type="match status" value="1"/>
</dbReference>
<keyword evidence="5 15" id="KW-0288">FMN</keyword>
<keyword evidence="6 15" id="KW-0808">Transferase</keyword>
<evidence type="ECO:0000256" key="7">
    <source>
        <dbReference type="ARBA" id="ARBA00022695"/>
    </source>
</evidence>
<dbReference type="AlphaFoldDB" id="A0A8J3GFX1"/>
<dbReference type="EMBL" id="BMXG01000020">
    <property type="protein sequence ID" value="GHC09131.1"/>
    <property type="molecule type" value="Genomic_DNA"/>
</dbReference>
<dbReference type="Pfam" id="PF01687">
    <property type="entry name" value="Flavokinase"/>
    <property type="match status" value="1"/>
</dbReference>
<dbReference type="Pfam" id="PF06574">
    <property type="entry name" value="FAD_syn"/>
    <property type="match status" value="1"/>
</dbReference>
<dbReference type="UniPathway" id="UPA00276">
    <property type="reaction ID" value="UER00406"/>
</dbReference>
<dbReference type="CDD" id="cd02064">
    <property type="entry name" value="FAD_synthetase_N"/>
    <property type="match status" value="1"/>
</dbReference>
<dbReference type="InterPro" id="IPR023465">
    <property type="entry name" value="Riboflavin_kinase_dom_sf"/>
</dbReference>
<reference evidence="17" key="1">
    <citation type="journal article" date="2014" name="Int. J. Syst. Evol. Microbiol.">
        <title>Complete genome sequence of Corynebacterium casei LMG S-19264T (=DSM 44701T), isolated from a smear-ripened cheese.</title>
        <authorList>
            <consortium name="US DOE Joint Genome Institute (JGI-PGF)"/>
            <person name="Walter F."/>
            <person name="Albersmeier A."/>
            <person name="Kalinowski J."/>
            <person name="Ruckert C."/>
        </authorList>
    </citation>
    <scope>NUCLEOTIDE SEQUENCE</scope>
    <source>
        <strain evidence="17">KCTC 12870</strain>
    </source>
</reference>
<evidence type="ECO:0000256" key="3">
    <source>
        <dbReference type="ARBA" id="ARBA00005201"/>
    </source>
</evidence>
<dbReference type="InterPro" id="IPR023468">
    <property type="entry name" value="Riboflavin_kinase"/>
</dbReference>
<evidence type="ECO:0000256" key="2">
    <source>
        <dbReference type="ARBA" id="ARBA00004726"/>
    </source>
</evidence>
<keyword evidence="10 15" id="KW-0274">FAD</keyword>
<dbReference type="GO" id="GO:0006747">
    <property type="term" value="P:FAD biosynthetic process"/>
    <property type="evidence" value="ECO:0007669"/>
    <property type="project" value="UniProtKB-UniRule"/>
</dbReference>
<proteinExistence type="inferred from homology"/>
<dbReference type="Gene3D" id="2.40.30.30">
    <property type="entry name" value="Riboflavin kinase-like"/>
    <property type="match status" value="1"/>
</dbReference>
<evidence type="ECO:0000313" key="18">
    <source>
        <dbReference type="Proteomes" id="UP000642829"/>
    </source>
</evidence>
<evidence type="ECO:0000256" key="14">
    <source>
        <dbReference type="ARBA" id="ARBA00049494"/>
    </source>
</evidence>
<evidence type="ECO:0000256" key="11">
    <source>
        <dbReference type="ARBA" id="ARBA00022840"/>
    </source>
</evidence>
<dbReference type="PANTHER" id="PTHR22749">
    <property type="entry name" value="RIBOFLAVIN KINASE/FMN ADENYLYLTRANSFERASE"/>
    <property type="match status" value="1"/>
</dbReference>
<comment type="pathway">
    <text evidence="2 15">Cofactor biosynthesis; FAD biosynthesis; FAD from FMN: step 1/1.</text>
</comment>